<dbReference type="CDD" id="cd06170">
    <property type="entry name" value="LuxR_C_like"/>
    <property type="match status" value="1"/>
</dbReference>
<dbReference type="GO" id="GO:0006355">
    <property type="term" value="P:regulation of DNA-templated transcription"/>
    <property type="evidence" value="ECO:0007669"/>
    <property type="project" value="InterPro"/>
</dbReference>
<dbReference type="InterPro" id="IPR036388">
    <property type="entry name" value="WH-like_DNA-bd_sf"/>
</dbReference>
<proteinExistence type="predicted"/>
<dbReference type="PANTHER" id="PTHR44688">
    <property type="entry name" value="DNA-BINDING TRANSCRIPTIONAL ACTIVATOR DEVR_DOSR"/>
    <property type="match status" value="1"/>
</dbReference>
<dbReference type="PRINTS" id="PR00038">
    <property type="entry name" value="HTHLUXR"/>
</dbReference>
<evidence type="ECO:0000256" key="4">
    <source>
        <dbReference type="SAM" id="MobiDB-lite"/>
    </source>
</evidence>
<evidence type="ECO:0000313" key="6">
    <source>
        <dbReference type="EMBL" id="CAB3802731.1"/>
    </source>
</evidence>
<reference evidence="6 7" key="1">
    <citation type="submission" date="2020-04" db="EMBL/GenBank/DDBJ databases">
        <authorList>
            <person name="De Canck E."/>
        </authorList>
    </citation>
    <scope>NUCLEOTIDE SEQUENCE [LARGE SCALE GENOMIC DNA]</scope>
    <source>
        <strain evidence="6 7">LMG 28688</strain>
    </source>
</reference>
<dbReference type="InterPro" id="IPR016032">
    <property type="entry name" value="Sig_transdc_resp-reg_C-effctor"/>
</dbReference>
<gene>
    <name evidence="6" type="primary">malT_6</name>
    <name evidence="6" type="ORF">LMG28688_05625</name>
</gene>
<dbReference type="SMART" id="SM00421">
    <property type="entry name" value="HTH_LUXR"/>
    <property type="match status" value="1"/>
</dbReference>
<dbReference type="SUPFAM" id="SSF52540">
    <property type="entry name" value="P-loop containing nucleoside triphosphate hydrolases"/>
    <property type="match status" value="1"/>
</dbReference>
<dbReference type="GO" id="GO:0003677">
    <property type="term" value="F:DNA binding"/>
    <property type="evidence" value="ECO:0007669"/>
    <property type="project" value="UniProtKB-KW"/>
</dbReference>
<dbReference type="InterPro" id="IPR000792">
    <property type="entry name" value="Tscrpt_reg_LuxR_C"/>
</dbReference>
<dbReference type="Pfam" id="PF25873">
    <property type="entry name" value="WHD_MalT"/>
    <property type="match status" value="1"/>
</dbReference>
<feature type="domain" description="HTH luxR-type" evidence="5">
    <location>
        <begin position="828"/>
        <end position="893"/>
    </location>
</feature>
<accession>A0A6J5GKG3</accession>
<protein>
    <submittedName>
        <fullName evidence="6">HTH-type transcriptional regulator MalT</fullName>
    </submittedName>
</protein>
<dbReference type="AlphaFoldDB" id="A0A6J5GKG3"/>
<dbReference type="Pfam" id="PF00196">
    <property type="entry name" value="GerE"/>
    <property type="match status" value="1"/>
</dbReference>
<dbReference type="Gene3D" id="1.10.10.10">
    <property type="entry name" value="Winged helix-like DNA-binding domain superfamily/Winged helix DNA-binding domain"/>
    <property type="match status" value="1"/>
</dbReference>
<keyword evidence="2" id="KW-0238">DNA-binding</keyword>
<dbReference type="Proteomes" id="UP000494119">
    <property type="component" value="Unassembled WGS sequence"/>
</dbReference>
<evidence type="ECO:0000256" key="1">
    <source>
        <dbReference type="ARBA" id="ARBA00023015"/>
    </source>
</evidence>
<dbReference type="Gene3D" id="1.25.40.10">
    <property type="entry name" value="Tetratricopeptide repeat domain"/>
    <property type="match status" value="1"/>
</dbReference>
<dbReference type="RefSeq" id="WP_175197442.1">
    <property type="nucleotide sequence ID" value="NZ_CADIKL010000038.1"/>
</dbReference>
<keyword evidence="3" id="KW-0804">Transcription</keyword>
<evidence type="ECO:0000256" key="2">
    <source>
        <dbReference type="ARBA" id="ARBA00023125"/>
    </source>
</evidence>
<keyword evidence="7" id="KW-1185">Reference proteome</keyword>
<dbReference type="EMBL" id="CADIKL010000038">
    <property type="protein sequence ID" value="CAB3802731.1"/>
    <property type="molecule type" value="Genomic_DNA"/>
</dbReference>
<organism evidence="6 7">
    <name type="scientific">Paraburkholderia caffeinitolerans</name>
    <dbReference type="NCBI Taxonomy" id="1723730"/>
    <lineage>
        <taxon>Bacteria</taxon>
        <taxon>Pseudomonadati</taxon>
        <taxon>Pseudomonadota</taxon>
        <taxon>Betaproteobacteria</taxon>
        <taxon>Burkholderiales</taxon>
        <taxon>Burkholderiaceae</taxon>
        <taxon>Paraburkholderia</taxon>
    </lineage>
</organism>
<name>A0A6J5GKG3_9BURK</name>
<sequence length="899" mass="98657">MTKQLSATSPEATLKIIPPRAPRDMLARTRLRSDSEQFRNRAVTVVQAPPGFGKTSLLIQWRQEYLRHGSAVAWLSLDGHDDPSRLLGGLTLAVRTGSGKVTFGKRLLEGGAIADSPLEAITVWLAEVARTALDTVLMLDEAEKLPQASQDALVYLLENLPPNLRVVIAARAGFDKVIRRLSAAARCVTVDAVALRFRLDETIALIGNRLDAVVDAEASARLHDIAEGWPLGLQLALATIADSEDPVASIDAFASSTAGIREQFVTALLERLSTEDTEFLVRVSIVELQHEDLCAALTGDQDAGKRLLRLSRETPLFVVGAQGRGQWFRMHAMAREALRARLGALPQSAQEDLHRRAMQWLADNGMAEAAARHALACGQEDTAYVLAQRSLHEAVTQGHVVAVLEWLEWLPEPVLERHPRLRLAMAWALALSDRQQQAEEQAQAILRSTEPDDAMRFEIDLILSAAAYFADEPDRAAHLLERWGNTPPVSDPWLQQVQANRLSVRAIMTGEYAAARQYGRHAPRGDASAANRYVVRWRTCFTGFSYLLEGQVLLAERTLRPALVQADDDLGRRHPFSCMLAALLAATRYNQGDFDETAALLANRLDVIERSGTPDVVIFAYRTVARVAAACGAEHRAFDLLETLNAIGAARHMPRLCVVSLAEQIRLHSGRFRSASCHTLANRLDDLVAGHVTEDAPLTRGALLMHQQIARAFVAFAAQDWRGADEALALAQRWTDSMKLGAVGAELMALRAFARDRCGEDGAALLREAKDLAATYGMNLAALDLHPALVDWLRERAADSEAPPVRVHSIKPAPPAAPQDAETTDGPRVMPSTALTPKERTVLELVSRHLTNKEIALAMGVGQETVKWHLKNLFVKLDATSRKQIVRRAQLMGLIQEIA</sequence>
<dbReference type="InterPro" id="IPR059106">
    <property type="entry name" value="WHD_MalT"/>
</dbReference>
<dbReference type="Gene3D" id="3.40.50.300">
    <property type="entry name" value="P-loop containing nucleotide triphosphate hydrolases"/>
    <property type="match status" value="1"/>
</dbReference>
<keyword evidence="1" id="KW-0805">Transcription regulation</keyword>
<dbReference type="SUPFAM" id="SSF46894">
    <property type="entry name" value="C-terminal effector domain of the bipartite response regulators"/>
    <property type="match status" value="1"/>
</dbReference>
<dbReference type="InterPro" id="IPR011990">
    <property type="entry name" value="TPR-like_helical_dom_sf"/>
</dbReference>
<dbReference type="PANTHER" id="PTHR44688:SF16">
    <property type="entry name" value="DNA-BINDING TRANSCRIPTIONAL ACTIVATOR DEVR_DOSR"/>
    <property type="match status" value="1"/>
</dbReference>
<evidence type="ECO:0000313" key="7">
    <source>
        <dbReference type="Proteomes" id="UP000494119"/>
    </source>
</evidence>
<dbReference type="InterPro" id="IPR027417">
    <property type="entry name" value="P-loop_NTPase"/>
</dbReference>
<dbReference type="PROSITE" id="PS50043">
    <property type="entry name" value="HTH_LUXR_2"/>
    <property type="match status" value="1"/>
</dbReference>
<feature type="region of interest" description="Disordered" evidence="4">
    <location>
        <begin position="803"/>
        <end position="833"/>
    </location>
</feature>
<evidence type="ECO:0000259" key="5">
    <source>
        <dbReference type="PROSITE" id="PS50043"/>
    </source>
</evidence>
<evidence type="ECO:0000256" key="3">
    <source>
        <dbReference type="ARBA" id="ARBA00023163"/>
    </source>
</evidence>